<dbReference type="GO" id="GO:0008270">
    <property type="term" value="F:zinc ion binding"/>
    <property type="evidence" value="ECO:0007669"/>
    <property type="project" value="TreeGrafter"/>
</dbReference>
<protein>
    <recommendedName>
        <fullName evidence="15">Fur family transcriptional regulator</fullName>
    </recommendedName>
</protein>
<feature type="binding site" evidence="11">
    <location>
        <position position="133"/>
    </location>
    <ligand>
        <name>Zn(2+)</name>
        <dbReference type="ChEBI" id="CHEBI:29105"/>
    </ligand>
</feature>
<name>A0A0S8G9M4_UNCW3</name>
<organism evidence="13 14">
    <name type="scientific">candidate division WOR_3 bacterium SM23_60</name>
    <dbReference type="NCBI Taxonomy" id="1703780"/>
    <lineage>
        <taxon>Bacteria</taxon>
        <taxon>Bacteria division WOR-3</taxon>
    </lineage>
</organism>
<dbReference type="CDD" id="cd07153">
    <property type="entry name" value="Fur_like"/>
    <property type="match status" value="1"/>
</dbReference>
<evidence type="ECO:0000313" key="13">
    <source>
        <dbReference type="EMBL" id="KPK69392.1"/>
    </source>
</evidence>
<dbReference type="GO" id="GO:0000976">
    <property type="term" value="F:transcription cis-regulatory region binding"/>
    <property type="evidence" value="ECO:0007669"/>
    <property type="project" value="TreeGrafter"/>
</dbReference>
<keyword evidence="6 11" id="KW-0479">Metal-binding</keyword>
<dbReference type="InterPro" id="IPR036388">
    <property type="entry name" value="WH-like_DNA-bd_sf"/>
</dbReference>
<comment type="subunit">
    <text evidence="3">Homodimer.</text>
</comment>
<evidence type="ECO:0000313" key="14">
    <source>
        <dbReference type="Proteomes" id="UP000051096"/>
    </source>
</evidence>
<dbReference type="GO" id="GO:0005829">
    <property type="term" value="C:cytosol"/>
    <property type="evidence" value="ECO:0007669"/>
    <property type="project" value="TreeGrafter"/>
</dbReference>
<reference evidence="13 14" key="1">
    <citation type="journal article" date="2015" name="Microbiome">
        <title>Genomic resolution of linkages in carbon, nitrogen, and sulfur cycling among widespread estuary sediment bacteria.</title>
        <authorList>
            <person name="Baker B.J."/>
            <person name="Lazar C.S."/>
            <person name="Teske A.P."/>
            <person name="Dick G.J."/>
        </authorList>
    </citation>
    <scope>NUCLEOTIDE SEQUENCE [LARGE SCALE GENOMIC DNA]</scope>
    <source>
        <strain evidence="13">SM23_60</strain>
    </source>
</reference>
<evidence type="ECO:0000256" key="3">
    <source>
        <dbReference type="ARBA" id="ARBA00011738"/>
    </source>
</evidence>
<dbReference type="InterPro" id="IPR043135">
    <property type="entry name" value="Fur_C"/>
</dbReference>
<comment type="cofactor">
    <cofactor evidence="11">
        <name>Zn(2+)</name>
        <dbReference type="ChEBI" id="CHEBI:29105"/>
    </cofactor>
    <text evidence="11">Binds 1 zinc ion per subunit.</text>
</comment>
<dbReference type="Pfam" id="PF01475">
    <property type="entry name" value="FUR"/>
    <property type="match status" value="1"/>
</dbReference>
<dbReference type="AlphaFoldDB" id="A0A0S8G9M4"/>
<dbReference type="InterPro" id="IPR002481">
    <property type="entry name" value="FUR"/>
</dbReference>
<evidence type="ECO:0000256" key="4">
    <source>
        <dbReference type="ARBA" id="ARBA00022490"/>
    </source>
</evidence>
<comment type="cofactor">
    <cofactor evidence="12">
        <name>Mn(2+)</name>
        <dbReference type="ChEBI" id="CHEBI:29035"/>
    </cofactor>
    <cofactor evidence="12">
        <name>Fe(2+)</name>
        <dbReference type="ChEBI" id="CHEBI:29033"/>
    </cofactor>
    <text evidence="12">Binds 1 Mn(2+) or Fe(2+) ion per subunit.</text>
</comment>
<dbReference type="Gene3D" id="3.30.1490.190">
    <property type="match status" value="1"/>
</dbReference>
<feature type="binding site" evidence="12">
    <location>
        <position position="89"/>
    </location>
    <ligand>
        <name>Fe cation</name>
        <dbReference type="ChEBI" id="CHEBI:24875"/>
    </ligand>
</feature>
<evidence type="ECO:0000256" key="6">
    <source>
        <dbReference type="ARBA" id="ARBA00022723"/>
    </source>
</evidence>
<evidence type="ECO:0000256" key="7">
    <source>
        <dbReference type="ARBA" id="ARBA00022833"/>
    </source>
</evidence>
<accession>A0A0S8G9M4</accession>
<evidence type="ECO:0000256" key="8">
    <source>
        <dbReference type="ARBA" id="ARBA00023015"/>
    </source>
</evidence>
<dbReference type="GO" id="GO:0045892">
    <property type="term" value="P:negative regulation of DNA-templated transcription"/>
    <property type="evidence" value="ECO:0007669"/>
    <property type="project" value="TreeGrafter"/>
</dbReference>
<dbReference type="PANTHER" id="PTHR33202:SF2">
    <property type="entry name" value="FERRIC UPTAKE REGULATION PROTEIN"/>
    <property type="match status" value="1"/>
</dbReference>
<evidence type="ECO:0000256" key="10">
    <source>
        <dbReference type="ARBA" id="ARBA00023163"/>
    </source>
</evidence>
<dbReference type="GO" id="GO:0003700">
    <property type="term" value="F:DNA-binding transcription factor activity"/>
    <property type="evidence" value="ECO:0007669"/>
    <property type="project" value="InterPro"/>
</dbReference>
<dbReference type="Gene3D" id="1.10.10.10">
    <property type="entry name" value="Winged helix-like DNA-binding domain superfamily/Winged helix DNA-binding domain"/>
    <property type="match status" value="1"/>
</dbReference>
<dbReference type="SUPFAM" id="SSF46785">
    <property type="entry name" value="Winged helix' DNA-binding domain"/>
    <property type="match status" value="1"/>
</dbReference>
<dbReference type="Proteomes" id="UP000051096">
    <property type="component" value="Unassembled WGS sequence"/>
</dbReference>
<evidence type="ECO:0000256" key="5">
    <source>
        <dbReference type="ARBA" id="ARBA00022491"/>
    </source>
</evidence>
<sequence length="143" mass="17074">MHLLRQCQAQRGLKYSRKREAITAYFLEADRHFTVEQLYREMRNTHPHIGYSTVYRTLKLLADCGIAAVHHFEEDEARFEPAHREPDHDHLVCVHCGRIIEFTHQGIDRFQEEVAQKHDFAVQSRELQLYGICKECKKRKKER</sequence>
<evidence type="ECO:0000256" key="9">
    <source>
        <dbReference type="ARBA" id="ARBA00023125"/>
    </source>
</evidence>
<comment type="similarity">
    <text evidence="2">Belongs to the Fur family.</text>
</comment>
<proteinExistence type="inferred from homology"/>
<evidence type="ECO:0008006" key="15">
    <source>
        <dbReference type="Google" id="ProtNLM"/>
    </source>
</evidence>
<dbReference type="GO" id="GO:1900705">
    <property type="term" value="P:negative regulation of siderophore biosynthetic process"/>
    <property type="evidence" value="ECO:0007669"/>
    <property type="project" value="TreeGrafter"/>
</dbReference>
<feature type="binding site" evidence="11">
    <location>
        <position position="136"/>
    </location>
    <ligand>
        <name>Zn(2+)</name>
        <dbReference type="ChEBI" id="CHEBI:29105"/>
    </ligand>
</feature>
<evidence type="ECO:0000256" key="1">
    <source>
        <dbReference type="ARBA" id="ARBA00004496"/>
    </source>
</evidence>
<comment type="subcellular location">
    <subcellularLocation>
        <location evidence="1">Cytoplasm</location>
    </subcellularLocation>
</comment>
<feature type="binding site" evidence="11">
    <location>
        <position position="93"/>
    </location>
    <ligand>
        <name>Zn(2+)</name>
        <dbReference type="ChEBI" id="CHEBI:29105"/>
    </ligand>
</feature>
<keyword evidence="4" id="KW-0963">Cytoplasm</keyword>
<keyword evidence="5" id="KW-0678">Repressor</keyword>
<keyword evidence="7 11" id="KW-0862">Zinc</keyword>
<dbReference type="EMBL" id="LJUO01000128">
    <property type="protein sequence ID" value="KPK69392.1"/>
    <property type="molecule type" value="Genomic_DNA"/>
</dbReference>
<dbReference type="PANTHER" id="PTHR33202">
    <property type="entry name" value="ZINC UPTAKE REGULATION PROTEIN"/>
    <property type="match status" value="1"/>
</dbReference>
<keyword evidence="12" id="KW-0408">Iron</keyword>
<feature type="binding site" evidence="11">
    <location>
        <position position="96"/>
    </location>
    <ligand>
        <name>Zn(2+)</name>
        <dbReference type="ChEBI" id="CHEBI:29105"/>
    </ligand>
</feature>
<evidence type="ECO:0000256" key="11">
    <source>
        <dbReference type="PIRSR" id="PIRSR602481-1"/>
    </source>
</evidence>
<dbReference type="PATRIC" id="fig|1703780.3.peg.1370"/>
<evidence type="ECO:0000256" key="2">
    <source>
        <dbReference type="ARBA" id="ARBA00007957"/>
    </source>
</evidence>
<gene>
    <name evidence="13" type="ORF">AMJ87_10565</name>
</gene>
<keyword evidence="10" id="KW-0804">Transcription</keyword>
<evidence type="ECO:0000256" key="12">
    <source>
        <dbReference type="PIRSR" id="PIRSR602481-2"/>
    </source>
</evidence>
<dbReference type="InterPro" id="IPR036390">
    <property type="entry name" value="WH_DNA-bd_sf"/>
</dbReference>
<comment type="caution">
    <text evidence="13">The sequence shown here is derived from an EMBL/GenBank/DDBJ whole genome shotgun (WGS) entry which is preliminary data.</text>
</comment>
<keyword evidence="8" id="KW-0805">Transcription regulation</keyword>
<keyword evidence="9" id="KW-0238">DNA-binding</keyword>